<organism evidence="1 2">
    <name type="scientific">Streptomyces roseoviridis</name>
    <dbReference type="NCBI Taxonomy" id="67361"/>
    <lineage>
        <taxon>Bacteria</taxon>
        <taxon>Bacillati</taxon>
        <taxon>Actinomycetota</taxon>
        <taxon>Actinomycetes</taxon>
        <taxon>Kitasatosporales</taxon>
        <taxon>Streptomycetaceae</taxon>
        <taxon>Streptomyces</taxon>
    </lineage>
</organism>
<sequence length="488" mass="52724">MQRAEINGTALFWDDVPGPFTAHLLVGTGLEDDPFPRFGITELVEQLAVTAVADAGRDVDELDSTVAGDHTRFRIVGEPERVAEAVNRLCRALAGPPVDGLAGAARRVRARRDRERGWEGFQERELSFRYGLRGPGRNGWDAPAVERIGADDVRAWAAARFTRGNAALVLTGAPPKALDPRLPDGPRIERPVVAPLPGTSGCWLEAPHEWGERVAVSYEAPASPAGHVAAELARERALRDPRVAGNLTGDVEIHSSYTGGGRMLFWLVAETDEPGVQAVADGLDGLLRELAADGPAEEEVRRVERIWSDRLEGEEQRRTQLFVAGLDHLCGLDFLDTPILRARLAAFGPGDVRAALAAYPSTALLVLPAHCEPGEGSPFVPEPDPAGQDLHEAYAYRPRLFGPAGRHARMYLSDEGLAHWTGRCHHVVRWHQVAGVGVAPGRRVVFGEQGGVIDIEADWYKSGGDLVAAVDARLPASLRFPIGEGEPI</sequence>
<dbReference type="RefSeq" id="WP_345488516.1">
    <property type="nucleotide sequence ID" value="NZ_BAAAWU010000001.1"/>
</dbReference>
<evidence type="ECO:0000313" key="1">
    <source>
        <dbReference type="EMBL" id="MFB9555119.1"/>
    </source>
</evidence>
<accession>A0ABV5QQ05</accession>
<dbReference type="SUPFAM" id="SSF63411">
    <property type="entry name" value="LuxS/MPP-like metallohydrolase"/>
    <property type="match status" value="2"/>
</dbReference>
<evidence type="ECO:0000313" key="2">
    <source>
        <dbReference type="Proteomes" id="UP001589716"/>
    </source>
</evidence>
<gene>
    <name evidence="1" type="ORF">ACFFTP_13070</name>
</gene>
<name>A0ABV5QQ05_9ACTN</name>
<keyword evidence="2" id="KW-1185">Reference proteome</keyword>
<dbReference type="EMBL" id="JBHMCT010000008">
    <property type="protein sequence ID" value="MFB9555119.1"/>
    <property type="molecule type" value="Genomic_DNA"/>
</dbReference>
<dbReference type="Proteomes" id="UP001589716">
    <property type="component" value="Unassembled WGS sequence"/>
</dbReference>
<reference evidence="1 2" key="1">
    <citation type="submission" date="2024-09" db="EMBL/GenBank/DDBJ databases">
        <authorList>
            <person name="Sun Q."/>
            <person name="Mori K."/>
        </authorList>
    </citation>
    <scope>NUCLEOTIDE SEQUENCE [LARGE SCALE GENOMIC DNA]</scope>
    <source>
        <strain evidence="1 2">JCM 4414</strain>
    </source>
</reference>
<evidence type="ECO:0008006" key="3">
    <source>
        <dbReference type="Google" id="ProtNLM"/>
    </source>
</evidence>
<dbReference type="InterPro" id="IPR011249">
    <property type="entry name" value="Metalloenz_LuxS/M16"/>
</dbReference>
<comment type="caution">
    <text evidence="1">The sequence shown here is derived from an EMBL/GenBank/DDBJ whole genome shotgun (WGS) entry which is preliminary data.</text>
</comment>
<proteinExistence type="predicted"/>
<dbReference type="Gene3D" id="3.30.830.10">
    <property type="entry name" value="Metalloenzyme, LuxS/M16 peptidase-like"/>
    <property type="match status" value="1"/>
</dbReference>
<protein>
    <recommendedName>
        <fullName evidence="3">Peptidase M16 C-terminal domain-containing protein</fullName>
    </recommendedName>
</protein>